<accession>A0A2U2HA21</accession>
<protein>
    <recommendedName>
        <fullName evidence="3">MarR family transcriptional regulator</fullName>
    </recommendedName>
</protein>
<sequence>MSAATIPDDVKRFILVSVHSVPYLEAMLLLRGEAQAPWNGKRLSQRLYVSEKAAAALLSQLHDAGVLVSADNSHDQPAFCYKPGSVELREIIDKLAATYAKQLVDVTNMIHSTTDKKAQAFANAFVWRKES</sequence>
<dbReference type="AlphaFoldDB" id="A0A2U2HA21"/>
<dbReference type="OrthoDB" id="9798172at2"/>
<comment type="caution">
    <text evidence="1">The sequence shown here is derived from an EMBL/GenBank/DDBJ whole genome shotgun (WGS) entry which is preliminary data.</text>
</comment>
<evidence type="ECO:0000313" key="2">
    <source>
        <dbReference type="Proteomes" id="UP000241421"/>
    </source>
</evidence>
<organism evidence="1 2">
    <name type="scientific">Massilia glaciei</name>
    <dbReference type="NCBI Taxonomy" id="1524097"/>
    <lineage>
        <taxon>Bacteria</taxon>
        <taxon>Pseudomonadati</taxon>
        <taxon>Pseudomonadota</taxon>
        <taxon>Betaproteobacteria</taxon>
        <taxon>Burkholderiales</taxon>
        <taxon>Oxalobacteraceae</taxon>
        <taxon>Telluria group</taxon>
        <taxon>Massilia</taxon>
    </lineage>
</organism>
<dbReference type="RefSeq" id="WP_106760431.1">
    <property type="nucleotide sequence ID" value="NZ_PXWF02000339.1"/>
</dbReference>
<evidence type="ECO:0008006" key="3">
    <source>
        <dbReference type="Google" id="ProtNLM"/>
    </source>
</evidence>
<gene>
    <name evidence="1" type="ORF">C7C56_027020</name>
</gene>
<evidence type="ECO:0000313" key="1">
    <source>
        <dbReference type="EMBL" id="PWF39453.1"/>
    </source>
</evidence>
<reference evidence="1 2" key="1">
    <citation type="submission" date="2018-04" db="EMBL/GenBank/DDBJ databases">
        <title>Massilia violaceinigra sp. nov., a novel purple-pigmented bacterium isolated from Tianshan glacier, Xinjiang, China.</title>
        <authorList>
            <person name="Wang H."/>
        </authorList>
    </citation>
    <scope>NUCLEOTIDE SEQUENCE [LARGE SCALE GENOMIC DNA]</scope>
    <source>
        <strain evidence="1 2">B448-2</strain>
    </source>
</reference>
<name>A0A2U2HA21_9BURK</name>
<dbReference type="EMBL" id="PXWF02000339">
    <property type="protein sequence ID" value="PWF39453.1"/>
    <property type="molecule type" value="Genomic_DNA"/>
</dbReference>
<dbReference type="Proteomes" id="UP000241421">
    <property type="component" value="Unassembled WGS sequence"/>
</dbReference>
<keyword evidence="2" id="KW-1185">Reference proteome</keyword>
<proteinExistence type="predicted"/>